<dbReference type="EMBL" id="PKPP01001877">
    <property type="protein sequence ID" value="PWA79287.1"/>
    <property type="molecule type" value="Genomic_DNA"/>
</dbReference>
<dbReference type="Gene3D" id="3.30.70.330">
    <property type="match status" value="1"/>
</dbReference>
<dbReference type="CDD" id="cd00590">
    <property type="entry name" value="RRM_SF"/>
    <property type="match status" value="1"/>
</dbReference>
<dbReference type="SUPFAM" id="SSF54928">
    <property type="entry name" value="RNA-binding domain, RBD"/>
    <property type="match status" value="1"/>
</dbReference>
<dbReference type="GO" id="GO:0003723">
    <property type="term" value="F:RNA binding"/>
    <property type="evidence" value="ECO:0007669"/>
    <property type="project" value="UniProtKB-UniRule"/>
</dbReference>
<dbReference type="PANTHER" id="PTHR33710:SF64">
    <property type="entry name" value="ENDONUCLEASE_EXONUCLEASE_PHOSPHATASE DOMAIN-CONTAINING PROTEIN"/>
    <property type="match status" value="1"/>
</dbReference>
<keyword evidence="5" id="KW-1185">Reference proteome</keyword>
<dbReference type="InterPro" id="IPR035979">
    <property type="entry name" value="RBD_domain_sf"/>
</dbReference>
<accession>A0A2U1P0N5</accession>
<feature type="region of interest" description="Disordered" evidence="2">
    <location>
        <begin position="104"/>
        <end position="128"/>
    </location>
</feature>
<dbReference type="GO" id="GO:0003964">
    <property type="term" value="F:RNA-directed DNA polymerase activity"/>
    <property type="evidence" value="ECO:0007669"/>
    <property type="project" value="UniProtKB-KW"/>
</dbReference>
<reference evidence="4 5" key="1">
    <citation type="journal article" date="2018" name="Mol. Plant">
        <title>The genome of Artemisia annua provides insight into the evolution of Asteraceae family and artemisinin biosynthesis.</title>
        <authorList>
            <person name="Shen Q."/>
            <person name="Zhang L."/>
            <person name="Liao Z."/>
            <person name="Wang S."/>
            <person name="Yan T."/>
            <person name="Shi P."/>
            <person name="Liu M."/>
            <person name="Fu X."/>
            <person name="Pan Q."/>
            <person name="Wang Y."/>
            <person name="Lv Z."/>
            <person name="Lu X."/>
            <person name="Zhang F."/>
            <person name="Jiang W."/>
            <person name="Ma Y."/>
            <person name="Chen M."/>
            <person name="Hao X."/>
            <person name="Li L."/>
            <person name="Tang Y."/>
            <person name="Lv G."/>
            <person name="Zhou Y."/>
            <person name="Sun X."/>
            <person name="Brodelius P.E."/>
            <person name="Rose J.K.C."/>
            <person name="Tang K."/>
        </authorList>
    </citation>
    <scope>NUCLEOTIDE SEQUENCE [LARGE SCALE GENOMIC DNA]</scope>
    <source>
        <strain evidence="5">cv. Huhao1</strain>
        <tissue evidence="4">Leaf</tissue>
    </source>
</reference>
<dbReference type="PROSITE" id="PS50102">
    <property type="entry name" value="RRM"/>
    <property type="match status" value="1"/>
</dbReference>
<proteinExistence type="predicted"/>
<dbReference type="SMART" id="SM00360">
    <property type="entry name" value="RRM"/>
    <property type="match status" value="1"/>
</dbReference>
<evidence type="ECO:0000256" key="2">
    <source>
        <dbReference type="SAM" id="MobiDB-lite"/>
    </source>
</evidence>
<protein>
    <submittedName>
        <fullName evidence="4">RNA-directed DNA polymerase, eukaryota</fullName>
    </submittedName>
</protein>
<keyword evidence="4" id="KW-0548">Nucleotidyltransferase</keyword>
<dbReference type="Gene3D" id="3.60.10.10">
    <property type="entry name" value="Endonuclease/exonuclease/phosphatase"/>
    <property type="match status" value="1"/>
</dbReference>
<dbReference type="InterPro" id="IPR012677">
    <property type="entry name" value="Nucleotide-bd_a/b_plait_sf"/>
</dbReference>
<dbReference type="SUPFAM" id="SSF56219">
    <property type="entry name" value="DNase I-like"/>
    <property type="match status" value="1"/>
</dbReference>
<dbReference type="PANTHER" id="PTHR33710">
    <property type="entry name" value="BNAC02G09200D PROTEIN"/>
    <property type="match status" value="1"/>
</dbReference>
<organism evidence="4 5">
    <name type="scientific">Artemisia annua</name>
    <name type="common">Sweet wormwood</name>
    <dbReference type="NCBI Taxonomy" id="35608"/>
    <lineage>
        <taxon>Eukaryota</taxon>
        <taxon>Viridiplantae</taxon>
        <taxon>Streptophyta</taxon>
        <taxon>Embryophyta</taxon>
        <taxon>Tracheophyta</taxon>
        <taxon>Spermatophyta</taxon>
        <taxon>Magnoliopsida</taxon>
        <taxon>eudicotyledons</taxon>
        <taxon>Gunneridae</taxon>
        <taxon>Pentapetalae</taxon>
        <taxon>asterids</taxon>
        <taxon>campanulids</taxon>
        <taxon>Asterales</taxon>
        <taxon>Asteraceae</taxon>
        <taxon>Asteroideae</taxon>
        <taxon>Anthemideae</taxon>
        <taxon>Artemisiinae</taxon>
        <taxon>Artemisia</taxon>
    </lineage>
</organism>
<evidence type="ECO:0000256" key="1">
    <source>
        <dbReference type="PROSITE-ProRule" id="PRU00176"/>
    </source>
</evidence>
<comment type="caution">
    <text evidence="4">The sequence shown here is derived from an EMBL/GenBank/DDBJ whole genome shotgun (WGS) entry which is preliminary data.</text>
</comment>
<dbReference type="Pfam" id="PF03372">
    <property type="entry name" value="Exo_endo_phos"/>
    <property type="match status" value="1"/>
</dbReference>
<gene>
    <name evidence="4" type="ORF">CTI12_AA207360</name>
</gene>
<keyword evidence="4" id="KW-0808">Transferase</keyword>
<sequence length="910" mass="102736">MSGRKPIPAHIQSRITKIFVTNLPEGCSGADLATQVRVFGQIYDLYIARKRDKSGNQFGFISFLDVKDKEELLRNLKGIRMGDYKLLFNIARFVLEEGEINTGAEKPGPKTFGNPNMNRGTDRMGGKSIRNDTSFRDLFEGKNISIDNNVQAFSTLHGRAIIARMIDLEALKSIYVILNGICPGFGKVQYLGGLDLLISFEDAELAGKVIESAKLLNDKFYSVVLWEGQSLSFERLAWLKIQGVPLNLLTNEVLNTIGGKFGKVVHKAKKMETELDLSFEYVGILAGDGKRITEEVVLNWMNRKFRVWVTEELGEWIPDFDAVTIDEVVHDKASDEEKSGDDIAVEIPVNSPVKENEIVDDVMELPEHSPVKEAGVTADGVINEETIMEKIDSINEANYGQSIHINVDNLNMNLREESFVPATSFDFDQLNEENYNVEGPESNIVKRKKFKKTDLGRPSCAYTSSNESQKVVKKPKNVDNDIFGLNSLLGITDDGPSDEGPFDLNSDPSIQPDNIGDSEKEKSLAGEVEATKGLGPSGKAGWIKRLKSDLGVSFIGIQETVSSNVNVSLVSNFWGGLGFDFEVVDAIGNSGGLLSIWDPKFFKKDMVVKDNNFLLVSGLLADGCIRLNLLNVYAPQTNVDKRVLWDKINHTIQMGQGWWIVLGDFNAARDPSERKNSCYDQACARDFNDFLDEVGLREYDLKGMNFTYLVNRQGECKLSRIDRVFVCDNIFNKWPNACVRALNREFSDHAPLFLSLCDTNFGPKPFRWFDSWIDRQVCEDIVNSVLVGWRNHGPADINLMRKLKDLRMKLNRWIVKSRKKDNELEFSLKKDKEEMERLMEQKDLEESELWVWSECCKNLHEIELLRTRDLKQKSRVKWAALGDENTSLFHNVVNGRKARNSIPGLEVNGR</sequence>
<dbReference type="InterPro" id="IPR000504">
    <property type="entry name" value="RRM_dom"/>
</dbReference>
<dbReference type="Pfam" id="PF00076">
    <property type="entry name" value="RRM_1"/>
    <property type="match status" value="1"/>
</dbReference>
<dbReference type="Proteomes" id="UP000245207">
    <property type="component" value="Unassembled WGS sequence"/>
</dbReference>
<evidence type="ECO:0000313" key="5">
    <source>
        <dbReference type="Proteomes" id="UP000245207"/>
    </source>
</evidence>
<feature type="domain" description="RRM" evidence="3">
    <location>
        <begin position="16"/>
        <end position="93"/>
    </location>
</feature>
<name>A0A2U1P0N5_ARTAN</name>
<dbReference type="STRING" id="35608.A0A2U1P0N5"/>
<dbReference type="InterPro" id="IPR005135">
    <property type="entry name" value="Endo/exonuclease/phosphatase"/>
</dbReference>
<feature type="region of interest" description="Disordered" evidence="2">
    <location>
        <begin position="496"/>
        <end position="523"/>
    </location>
</feature>
<keyword evidence="4" id="KW-0695">RNA-directed DNA polymerase</keyword>
<dbReference type="AlphaFoldDB" id="A0A2U1P0N5"/>
<dbReference type="InterPro" id="IPR036691">
    <property type="entry name" value="Endo/exonu/phosph_ase_sf"/>
</dbReference>
<dbReference type="OrthoDB" id="8942927at2759"/>
<evidence type="ECO:0000313" key="4">
    <source>
        <dbReference type="EMBL" id="PWA79287.1"/>
    </source>
</evidence>
<evidence type="ECO:0000259" key="3">
    <source>
        <dbReference type="PROSITE" id="PS50102"/>
    </source>
</evidence>
<keyword evidence="1" id="KW-0694">RNA-binding</keyword>